<reference evidence="1" key="1">
    <citation type="submission" date="2018-05" db="EMBL/GenBank/DDBJ databases">
        <title>Draft genome of Mucuna pruriens seed.</title>
        <authorList>
            <person name="Nnadi N.E."/>
            <person name="Vos R."/>
            <person name="Hasami M.H."/>
            <person name="Devisetty U.K."/>
            <person name="Aguiy J.C."/>
        </authorList>
    </citation>
    <scope>NUCLEOTIDE SEQUENCE [LARGE SCALE GENOMIC DNA]</scope>
    <source>
        <strain evidence="1">JCA_2017</strain>
    </source>
</reference>
<protein>
    <submittedName>
        <fullName evidence="1">Uncharacterized protein</fullName>
    </submittedName>
</protein>
<name>A0A371G3T6_MUCPR</name>
<proteinExistence type="predicted"/>
<dbReference type="Proteomes" id="UP000257109">
    <property type="component" value="Unassembled WGS sequence"/>
</dbReference>
<comment type="caution">
    <text evidence="1">The sequence shown here is derived from an EMBL/GenBank/DDBJ whole genome shotgun (WGS) entry which is preliminary data.</text>
</comment>
<accession>A0A371G3T6</accession>
<evidence type="ECO:0000313" key="1">
    <source>
        <dbReference type="EMBL" id="RDX85230.1"/>
    </source>
</evidence>
<evidence type="ECO:0000313" key="2">
    <source>
        <dbReference type="Proteomes" id="UP000257109"/>
    </source>
</evidence>
<dbReference type="AlphaFoldDB" id="A0A371G3T6"/>
<gene>
    <name evidence="1" type="ORF">CR513_33616</name>
</gene>
<sequence>MVNEIGNLLLDNINQAYCIRVGSLTTNMESSHFCQDRVKDHMSLSDLDLSQMSLKLKLVIGCQVCNTRRYLSNNNNDRECHLKATHHLLKT</sequence>
<organism evidence="1 2">
    <name type="scientific">Mucuna pruriens</name>
    <name type="common">Velvet bean</name>
    <name type="synonym">Dolichos pruriens</name>
    <dbReference type="NCBI Taxonomy" id="157652"/>
    <lineage>
        <taxon>Eukaryota</taxon>
        <taxon>Viridiplantae</taxon>
        <taxon>Streptophyta</taxon>
        <taxon>Embryophyta</taxon>
        <taxon>Tracheophyta</taxon>
        <taxon>Spermatophyta</taxon>
        <taxon>Magnoliopsida</taxon>
        <taxon>eudicotyledons</taxon>
        <taxon>Gunneridae</taxon>
        <taxon>Pentapetalae</taxon>
        <taxon>rosids</taxon>
        <taxon>fabids</taxon>
        <taxon>Fabales</taxon>
        <taxon>Fabaceae</taxon>
        <taxon>Papilionoideae</taxon>
        <taxon>50 kb inversion clade</taxon>
        <taxon>NPAAA clade</taxon>
        <taxon>indigoferoid/millettioid clade</taxon>
        <taxon>Phaseoleae</taxon>
        <taxon>Mucuna</taxon>
    </lineage>
</organism>
<feature type="non-terminal residue" evidence="1">
    <location>
        <position position="1"/>
    </location>
</feature>
<dbReference type="EMBL" id="QJKJ01006844">
    <property type="protein sequence ID" value="RDX85230.1"/>
    <property type="molecule type" value="Genomic_DNA"/>
</dbReference>
<keyword evidence="2" id="KW-1185">Reference proteome</keyword>